<dbReference type="InterPro" id="IPR050963">
    <property type="entry name" value="Sirohydro_Cobaltochel/CbiX"/>
</dbReference>
<accession>A0A395X7W8</accession>
<dbReference type="InterPro" id="IPR010388">
    <property type="entry name" value="Anaerobic_Co-chelatase"/>
</dbReference>
<organism evidence="3 4">
    <name type="scientific">Blautia obeum</name>
    <dbReference type="NCBI Taxonomy" id="40520"/>
    <lineage>
        <taxon>Bacteria</taxon>
        <taxon>Bacillati</taxon>
        <taxon>Bacillota</taxon>
        <taxon>Clostridia</taxon>
        <taxon>Lachnospirales</taxon>
        <taxon>Lachnospiraceae</taxon>
        <taxon>Blautia</taxon>
    </lineage>
</organism>
<keyword evidence="2" id="KW-0479">Metal-binding</keyword>
<keyword evidence="2" id="KW-0170">Cobalt</keyword>
<evidence type="ECO:0000313" key="3">
    <source>
        <dbReference type="EMBL" id="RGV64650.1"/>
    </source>
</evidence>
<feature type="binding site" evidence="2">
    <location>
        <position position="181"/>
    </location>
    <ligand>
        <name>Co(2+)</name>
        <dbReference type="ChEBI" id="CHEBI:48828"/>
    </ligand>
</feature>
<evidence type="ECO:0000256" key="1">
    <source>
        <dbReference type="PIRSR" id="PIRSR033579-1"/>
    </source>
</evidence>
<gene>
    <name evidence="3" type="ORF">DWW07_07365</name>
</gene>
<dbReference type="SUPFAM" id="SSF53800">
    <property type="entry name" value="Chelatase"/>
    <property type="match status" value="1"/>
</dbReference>
<dbReference type="RefSeq" id="WP_117628456.1">
    <property type="nucleotide sequence ID" value="NZ_QRYY01000004.1"/>
</dbReference>
<name>A0A395X7W8_9FIRM</name>
<dbReference type="PANTHER" id="PTHR33542">
    <property type="entry name" value="SIROHYDROCHLORIN FERROCHELATASE, CHLOROPLASTIC"/>
    <property type="match status" value="1"/>
</dbReference>
<comment type="caution">
    <text evidence="3">The sequence shown here is derived from an EMBL/GenBank/DDBJ whole genome shotgun (WGS) entry which is preliminary data.</text>
</comment>
<dbReference type="PIRSF" id="PIRSF033579">
    <property type="entry name" value="Anaer_Co_chel"/>
    <property type="match status" value="1"/>
</dbReference>
<dbReference type="CDD" id="cd03413">
    <property type="entry name" value="CbiK_C"/>
    <property type="match status" value="1"/>
</dbReference>
<protein>
    <submittedName>
        <fullName evidence="3">Sirohydrochlorin cobaltochelatase</fullName>
    </submittedName>
</protein>
<feature type="binding site" evidence="2">
    <location>
        <position position="213"/>
    </location>
    <ligand>
        <name>Co(2+)</name>
        <dbReference type="ChEBI" id="CHEBI:48828"/>
    </ligand>
</feature>
<dbReference type="AlphaFoldDB" id="A0A395X7W8"/>
<dbReference type="GO" id="GO:0046872">
    <property type="term" value="F:metal ion binding"/>
    <property type="evidence" value="ECO:0007669"/>
    <property type="project" value="UniProtKB-KW"/>
</dbReference>
<feature type="binding site" evidence="2">
    <location>
        <position position="150"/>
    </location>
    <ligand>
        <name>Co(2+)</name>
        <dbReference type="ChEBI" id="CHEBI:48828"/>
    </ligand>
</feature>
<feature type="active site" description="Proton acceptor" evidence="1">
    <location>
        <position position="150"/>
    </location>
</feature>
<reference evidence="3 4" key="1">
    <citation type="submission" date="2018-08" db="EMBL/GenBank/DDBJ databases">
        <title>A genome reference for cultivated species of the human gut microbiota.</title>
        <authorList>
            <person name="Zou Y."/>
            <person name="Xue W."/>
            <person name="Luo G."/>
        </authorList>
    </citation>
    <scope>NUCLEOTIDE SEQUENCE [LARGE SCALE GENOMIC DNA]</scope>
    <source>
        <strain evidence="3 4">AF14-23</strain>
    </source>
</reference>
<dbReference type="PANTHER" id="PTHR33542:SF3">
    <property type="entry name" value="SIROHYDROCHLORIN FERROCHELATASE, CHLOROPLASTIC"/>
    <property type="match status" value="1"/>
</dbReference>
<dbReference type="EMBL" id="QRZI01000004">
    <property type="protein sequence ID" value="RGV64650.1"/>
    <property type="molecule type" value="Genomic_DNA"/>
</dbReference>
<dbReference type="Pfam" id="PF06180">
    <property type="entry name" value="CbiK"/>
    <property type="match status" value="1"/>
</dbReference>
<dbReference type="GO" id="GO:0016852">
    <property type="term" value="F:sirohydrochlorin cobaltochelatase activity"/>
    <property type="evidence" value="ECO:0007669"/>
    <property type="project" value="InterPro"/>
</dbReference>
<dbReference type="Proteomes" id="UP000265828">
    <property type="component" value="Unassembled WGS sequence"/>
</dbReference>
<evidence type="ECO:0000313" key="4">
    <source>
        <dbReference type="Proteomes" id="UP000265828"/>
    </source>
</evidence>
<evidence type="ECO:0000256" key="2">
    <source>
        <dbReference type="PIRSR" id="PIRSR033579-3"/>
    </source>
</evidence>
<proteinExistence type="predicted"/>
<dbReference type="Gene3D" id="3.40.50.1400">
    <property type="match status" value="2"/>
</dbReference>
<dbReference type="GO" id="GO:0019251">
    <property type="term" value="P:anaerobic cobalamin biosynthetic process"/>
    <property type="evidence" value="ECO:0007669"/>
    <property type="project" value="InterPro"/>
</dbReference>
<sequence length="262" mass="29283">MSDTAKKGILVVSFGTSHEDTRAVTIDAIEKEIGAAFTDCKIYRAWTSKMILARIEKRDHIHYDNVAEAMERMKKDGIIDVIIQPTHVMNGVENDLMKKDVLAYADHFQSVKFGAPLLTTEEDNEYVVKAVADEFPVIKDKETALVLMGHGTEHYANAVYAALDYRFKDMGYENVIVGTVEGYPEIDQVMKQLGKCGVKKVVIAPFMIVAGDHAKNDMAGEEEDSWKNIISKAGHEVQTVLKGLGEYESIRKLFVEHAREAV</sequence>